<keyword evidence="4" id="KW-1185">Reference proteome</keyword>
<dbReference type="Proteomes" id="UP000001194">
    <property type="component" value="Unassembled WGS sequence"/>
</dbReference>
<sequence>MGEIFRASPFPSPTHASGEGIDGPVILEQQIQPISIFPSGKDDAQILSTSLPNHSTYPAIDPPWQEDITALKKQVNDLSARISHLQPGGNPTLQTLTAVTNDNNSVQQDVNTNPPNRPLEPTQAPSSSDPTTSSFRQNHLTARISIRIACLFILVILLLQTFYAHYTNLRDSRFWWSAAYDWCFATDACNTKVGTPLKEGYDVGLASISAFWGVVEMAWFHCLDTITPWWIWIQGVEHILLVCCIRMLAVRWPKKTSENSSVRDWQSPLRVVSQ</sequence>
<dbReference type="HOGENOM" id="CLU_088644_0_0_1"/>
<reference evidence="3 4" key="1">
    <citation type="journal article" date="2008" name="Nature">
        <title>The genome of Laccaria bicolor provides insights into mycorrhizal symbiosis.</title>
        <authorList>
            <person name="Martin F."/>
            <person name="Aerts A."/>
            <person name="Ahren D."/>
            <person name="Brun A."/>
            <person name="Danchin E.G.J."/>
            <person name="Duchaussoy F."/>
            <person name="Gibon J."/>
            <person name="Kohler A."/>
            <person name="Lindquist E."/>
            <person name="Pereda V."/>
            <person name="Salamov A."/>
            <person name="Shapiro H.J."/>
            <person name="Wuyts J."/>
            <person name="Blaudez D."/>
            <person name="Buee M."/>
            <person name="Brokstein P."/>
            <person name="Canbaeck B."/>
            <person name="Cohen D."/>
            <person name="Courty P.E."/>
            <person name="Coutinho P.M."/>
            <person name="Delaruelle C."/>
            <person name="Detter J.C."/>
            <person name="Deveau A."/>
            <person name="DiFazio S."/>
            <person name="Duplessis S."/>
            <person name="Fraissinet-Tachet L."/>
            <person name="Lucic E."/>
            <person name="Frey-Klett P."/>
            <person name="Fourrey C."/>
            <person name="Feussner I."/>
            <person name="Gay G."/>
            <person name="Grimwood J."/>
            <person name="Hoegger P.J."/>
            <person name="Jain P."/>
            <person name="Kilaru S."/>
            <person name="Labbe J."/>
            <person name="Lin Y.C."/>
            <person name="Legue V."/>
            <person name="Le Tacon F."/>
            <person name="Marmeisse R."/>
            <person name="Melayah D."/>
            <person name="Montanini B."/>
            <person name="Muratet M."/>
            <person name="Nehls U."/>
            <person name="Niculita-Hirzel H."/>
            <person name="Oudot-Le Secq M.P."/>
            <person name="Peter M."/>
            <person name="Quesneville H."/>
            <person name="Rajashekar B."/>
            <person name="Reich M."/>
            <person name="Rouhier N."/>
            <person name="Schmutz J."/>
            <person name="Yin T."/>
            <person name="Chalot M."/>
            <person name="Henrissat B."/>
            <person name="Kuees U."/>
            <person name="Lucas S."/>
            <person name="Van de Peer Y."/>
            <person name="Podila G.K."/>
            <person name="Polle A."/>
            <person name="Pukkila P.J."/>
            <person name="Richardson P.M."/>
            <person name="Rouze P."/>
            <person name="Sanders I.R."/>
            <person name="Stajich J.E."/>
            <person name="Tunlid A."/>
            <person name="Tuskan G."/>
            <person name="Grigoriev I.V."/>
        </authorList>
    </citation>
    <scope>NUCLEOTIDE SEQUENCE [LARGE SCALE GENOMIC DNA]</scope>
    <source>
        <strain evidence="4">S238N-H82 / ATCC MYA-4686</strain>
    </source>
</reference>
<evidence type="ECO:0000313" key="3">
    <source>
        <dbReference type="EMBL" id="EDR05130.1"/>
    </source>
</evidence>
<dbReference type="AlphaFoldDB" id="B0DJJ5"/>
<keyword evidence="2" id="KW-0812">Transmembrane</keyword>
<dbReference type="EMBL" id="DS547114">
    <property type="protein sequence ID" value="EDR05130.1"/>
    <property type="molecule type" value="Genomic_DNA"/>
</dbReference>
<evidence type="ECO:0000313" key="4">
    <source>
        <dbReference type="Proteomes" id="UP000001194"/>
    </source>
</evidence>
<feature type="transmembrane region" description="Helical" evidence="2">
    <location>
        <begin position="144"/>
        <end position="166"/>
    </location>
</feature>
<organism evidence="4">
    <name type="scientific">Laccaria bicolor (strain S238N-H82 / ATCC MYA-4686)</name>
    <name type="common">Bicoloured deceiver</name>
    <name type="synonym">Laccaria laccata var. bicolor</name>
    <dbReference type="NCBI Taxonomy" id="486041"/>
    <lineage>
        <taxon>Eukaryota</taxon>
        <taxon>Fungi</taxon>
        <taxon>Dikarya</taxon>
        <taxon>Basidiomycota</taxon>
        <taxon>Agaricomycotina</taxon>
        <taxon>Agaricomycetes</taxon>
        <taxon>Agaricomycetidae</taxon>
        <taxon>Agaricales</taxon>
        <taxon>Agaricineae</taxon>
        <taxon>Hydnangiaceae</taxon>
        <taxon>Laccaria</taxon>
    </lineage>
</organism>
<evidence type="ECO:0000256" key="2">
    <source>
        <dbReference type="SAM" id="Phobius"/>
    </source>
</evidence>
<keyword evidence="2" id="KW-1133">Transmembrane helix</keyword>
<protein>
    <submittedName>
        <fullName evidence="3">Predicted protein</fullName>
    </submittedName>
</protein>
<gene>
    <name evidence="3" type="ORF">LACBIDRAFT_294874</name>
</gene>
<dbReference type="RefSeq" id="XP_001884095.1">
    <property type="nucleotide sequence ID" value="XM_001884060.1"/>
</dbReference>
<feature type="region of interest" description="Disordered" evidence="1">
    <location>
        <begin position="105"/>
        <end position="134"/>
    </location>
</feature>
<accession>B0DJJ5</accession>
<dbReference type="InParanoid" id="B0DJJ5"/>
<feature type="transmembrane region" description="Helical" evidence="2">
    <location>
        <begin position="229"/>
        <end position="249"/>
    </location>
</feature>
<feature type="compositionally biased region" description="Polar residues" evidence="1">
    <location>
        <begin position="105"/>
        <end position="114"/>
    </location>
</feature>
<feature type="region of interest" description="Disordered" evidence="1">
    <location>
        <begin position="1"/>
        <end position="21"/>
    </location>
</feature>
<feature type="compositionally biased region" description="Polar residues" evidence="1">
    <location>
        <begin position="123"/>
        <end position="134"/>
    </location>
</feature>
<dbReference type="KEGG" id="lbc:LACBIDRAFT_294874"/>
<keyword evidence="2" id="KW-0472">Membrane</keyword>
<name>B0DJJ5_LACBS</name>
<proteinExistence type="predicted"/>
<dbReference type="OrthoDB" id="10367757at2759"/>
<dbReference type="GeneID" id="6079787"/>
<evidence type="ECO:0000256" key="1">
    <source>
        <dbReference type="SAM" id="MobiDB-lite"/>
    </source>
</evidence>